<reference evidence="20 21" key="1">
    <citation type="submission" date="2007-08" db="EMBL/GenBank/DDBJ databases">
        <authorList>
            <consortium name="The Citrobacter koseri Genome Sequencing Project"/>
            <person name="McClelland M."/>
            <person name="Sanderson E.K."/>
            <person name="Porwollik S."/>
            <person name="Spieth J."/>
            <person name="Clifton W.S."/>
            <person name="Latreille P."/>
            <person name="Courtney L."/>
            <person name="Wang C."/>
            <person name="Pepin K."/>
            <person name="Bhonagiri V."/>
            <person name="Nash W."/>
            <person name="Johnson M."/>
            <person name="Thiruvilangam P."/>
            <person name="Wilson R."/>
        </authorList>
    </citation>
    <scope>NUCLEOTIDE SEQUENCE [LARGE SCALE GENOMIC DNA]</scope>
    <source>
        <strain evidence="21">ATCC BAA-895 / CDC 4225-83 / SGSC4696</strain>
    </source>
</reference>
<evidence type="ECO:0000256" key="9">
    <source>
        <dbReference type="ARBA" id="ARBA00022825"/>
    </source>
</evidence>
<comment type="subunit">
    <text evidence="3">Homotetramer.</text>
</comment>
<gene>
    <name evidence="20" type="ordered locus">CKO_01793</name>
</gene>
<dbReference type="PIRSF" id="PIRSF001217">
    <property type="entry name" value="Protease_4_SppA"/>
    <property type="match status" value="1"/>
</dbReference>
<protein>
    <recommendedName>
        <fullName evidence="13">Protease 4</fullName>
    </recommendedName>
    <alternativeName>
        <fullName evidence="15">Endopeptidase IV</fullName>
    </alternativeName>
    <alternativeName>
        <fullName evidence="16">Protease IV</fullName>
    </alternativeName>
    <alternativeName>
        <fullName evidence="14">Signal peptide peptidase</fullName>
    </alternativeName>
</protein>
<name>A8AHF9_CITK8</name>
<evidence type="ECO:0000256" key="7">
    <source>
        <dbReference type="ARBA" id="ARBA00022692"/>
    </source>
</evidence>
<evidence type="ECO:0000256" key="8">
    <source>
        <dbReference type="ARBA" id="ARBA00022801"/>
    </source>
</evidence>
<comment type="subcellular location">
    <subcellularLocation>
        <location evidence="1">Cell inner membrane</location>
        <topology evidence="1">Single-pass membrane protein</topology>
    </subcellularLocation>
</comment>
<keyword evidence="8" id="KW-0378">Hydrolase</keyword>
<evidence type="ECO:0000313" key="20">
    <source>
        <dbReference type="EMBL" id="ABV12922.1"/>
    </source>
</evidence>
<keyword evidence="7 18" id="KW-0812">Transmembrane</keyword>
<feature type="active site" description="Nucleophile" evidence="17">
    <location>
        <position position="409"/>
    </location>
</feature>
<dbReference type="NCBIfam" id="NF008195">
    <property type="entry name" value="PRK10949.1"/>
    <property type="match status" value="1"/>
</dbReference>
<keyword evidence="21" id="KW-1185">Reference proteome</keyword>
<keyword evidence="9" id="KW-0720">Serine protease</keyword>
<evidence type="ECO:0000256" key="14">
    <source>
        <dbReference type="ARBA" id="ARBA00081814"/>
    </source>
</evidence>
<dbReference type="RefSeq" id="WP_012132659.1">
    <property type="nucleotide sequence ID" value="NC_009792.1"/>
</dbReference>
<dbReference type="PANTHER" id="PTHR33209">
    <property type="entry name" value="PROTEASE 4"/>
    <property type="match status" value="1"/>
</dbReference>
<dbReference type="GO" id="GO:0005886">
    <property type="term" value="C:plasma membrane"/>
    <property type="evidence" value="ECO:0007669"/>
    <property type="project" value="UniProtKB-SubCell"/>
</dbReference>
<dbReference type="InterPro" id="IPR033854">
    <property type="entry name" value="S49_SppA_1"/>
</dbReference>
<proteinExistence type="inferred from homology"/>
<dbReference type="PANTHER" id="PTHR33209:SF1">
    <property type="entry name" value="PEPTIDASE S49 DOMAIN-CONTAINING PROTEIN"/>
    <property type="match status" value="1"/>
</dbReference>
<dbReference type="InterPro" id="IPR002142">
    <property type="entry name" value="Peptidase_S49"/>
</dbReference>
<dbReference type="GeneID" id="45135811"/>
<dbReference type="InterPro" id="IPR004634">
    <property type="entry name" value="Pept_S49_pIV"/>
</dbReference>
<dbReference type="Gene3D" id="6.20.330.10">
    <property type="match status" value="1"/>
</dbReference>
<evidence type="ECO:0000256" key="2">
    <source>
        <dbReference type="ARBA" id="ARBA00008683"/>
    </source>
</evidence>
<dbReference type="Pfam" id="PF01343">
    <property type="entry name" value="Peptidase_S49"/>
    <property type="match status" value="2"/>
</dbReference>
<keyword evidence="6" id="KW-0645">Protease</keyword>
<dbReference type="EMBL" id="CP000822">
    <property type="protein sequence ID" value="ABV12922.1"/>
    <property type="molecule type" value="Genomic_DNA"/>
</dbReference>
<keyword evidence="10 18" id="KW-1133">Transmembrane helix</keyword>
<evidence type="ECO:0000256" key="13">
    <source>
        <dbReference type="ARBA" id="ARBA00072914"/>
    </source>
</evidence>
<evidence type="ECO:0000313" key="21">
    <source>
        <dbReference type="Proteomes" id="UP000008148"/>
    </source>
</evidence>
<accession>A8AHF9</accession>
<dbReference type="GO" id="GO:0008236">
    <property type="term" value="F:serine-type peptidase activity"/>
    <property type="evidence" value="ECO:0007669"/>
    <property type="project" value="UniProtKB-KW"/>
</dbReference>
<dbReference type="Proteomes" id="UP000008148">
    <property type="component" value="Chromosome"/>
</dbReference>
<feature type="transmembrane region" description="Helical" evidence="18">
    <location>
        <begin position="21"/>
        <end position="43"/>
    </location>
</feature>
<dbReference type="HOGENOM" id="CLU_008856_1_1_6"/>
<dbReference type="GO" id="GO:0006465">
    <property type="term" value="P:signal peptide processing"/>
    <property type="evidence" value="ECO:0007669"/>
    <property type="project" value="InterPro"/>
</dbReference>
<keyword evidence="5" id="KW-0997">Cell inner membrane</keyword>
<sequence>MRTLWRFIAGFFKWTWRLLNFVRELVLNLFFIFLVLVGVGIWMQLSDGNTSQQTARGALLLDISGVIVDKPSSTNRLGVIGRQLFGASSDRLQENSLFDIVNTIRQAKDDRNITGIVMDLKNFAGADQPSMQYIGKALREFRDSGKPVFAVGDSYSQGQYYLASFANKIWLSPQGTVDLHGFATNGLYYKSLLDKLKVSTHVFRVGTYKSAVEPFIRDDMSPAAREADSRWIGELWQNYLNTVAANRQIPAQQVFPGAQAMLDGLSKVDGDTAKYALDNKLVDALASNAEVEKALTKQFGWSKAENNYRAISYYDYSLKTPADTGDGIGVVFANGAIMDGEETPGNVGGDTTASQIRDARLDPKVKAIVLRVNSPGGSVSASEVIRAELAAAKAAGKPVVVSMGGMAASGGYWISTPASYIVANPSTLTGSIGIFGVINTVENSLDSIGVHTDGVATSPLADVSVTKSLPPEVQQMMQLSIENGYKRFITLVADARKSTPAQIDKIAQGHVWTGQDAKANGLVDSLGDFDDAIAKAAELAKLKQWHLEYYQDEPTFFDRIMDSMSGSVRAMLPEAIQAMLPAPLATAASAVKAESDKLAAFNDPQNRYAFCLTCANVR</sequence>
<comment type="similarity">
    <text evidence="2">Belongs to the peptidase S49 family.</text>
</comment>
<feature type="domain" description="Peptidase S49" evidence="19">
    <location>
        <begin position="392"/>
        <end position="543"/>
    </location>
</feature>
<evidence type="ECO:0000256" key="10">
    <source>
        <dbReference type="ARBA" id="ARBA00022989"/>
    </source>
</evidence>
<evidence type="ECO:0000256" key="15">
    <source>
        <dbReference type="ARBA" id="ARBA00081929"/>
    </source>
</evidence>
<keyword evidence="4" id="KW-1003">Cell membrane</keyword>
<dbReference type="FunFam" id="3.90.226.10:FF:000051">
    <property type="entry name" value="Protease 4"/>
    <property type="match status" value="1"/>
</dbReference>
<dbReference type="InterPro" id="IPR047217">
    <property type="entry name" value="S49_SppA_67K_type_N"/>
</dbReference>
<dbReference type="OrthoDB" id="9764363at2"/>
<dbReference type="InterPro" id="IPR029045">
    <property type="entry name" value="ClpP/crotonase-like_dom_sf"/>
</dbReference>
<feature type="domain" description="Peptidase S49" evidence="19">
    <location>
        <begin position="141"/>
        <end position="295"/>
    </location>
</feature>
<dbReference type="CDD" id="cd07018">
    <property type="entry name" value="S49_SppA_67K_type"/>
    <property type="match status" value="1"/>
</dbReference>
<dbReference type="SUPFAM" id="SSF52096">
    <property type="entry name" value="ClpP/crotonase"/>
    <property type="match status" value="2"/>
</dbReference>
<evidence type="ECO:0000256" key="5">
    <source>
        <dbReference type="ARBA" id="ARBA00022519"/>
    </source>
</evidence>
<dbReference type="NCBIfam" id="TIGR00705">
    <property type="entry name" value="SppA_67K"/>
    <property type="match status" value="1"/>
</dbReference>
<keyword evidence="11 18" id="KW-0472">Membrane</keyword>
<dbReference type="InterPro" id="IPR004635">
    <property type="entry name" value="Pept_S49_SppA"/>
</dbReference>
<dbReference type="STRING" id="290338.CKO_01793"/>
<evidence type="ECO:0000256" key="12">
    <source>
        <dbReference type="ARBA" id="ARBA00054341"/>
    </source>
</evidence>
<dbReference type="NCBIfam" id="TIGR00706">
    <property type="entry name" value="SppA_dom"/>
    <property type="match status" value="1"/>
</dbReference>
<evidence type="ECO:0000256" key="1">
    <source>
        <dbReference type="ARBA" id="ARBA00004377"/>
    </source>
</evidence>
<dbReference type="Gene3D" id="3.90.226.10">
    <property type="entry name" value="2-enoyl-CoA Hydratase, Chain A, domain 1"/>
    <property type="match status" value="3"/>
</dbReference>
<dbReference type="KEGG" id="cko:CKO_01793"/>
<evidence type="ECO:0000256" key="11">
    <source>
        <dbReference type="ARBA" id="ARBA00023136"/>
    </source>
</evidence>
<evidence type="ECO:0000256" key="18">
    <source>
        <dbReference type="SAM" id="Phobius"/>
    </source>
</evidence>
<evidence type="ECO:0000256" key="3">
    <source>
        <dbReference type="ARBA" id="ARBA00011881"/>
    </source>
</evidence>
<comment type="function">
    <text evidence="12">Digests cleaved signal peptides in vitro, its in vivo function is unknown. This activity is necessary to maintain proper secretion of mature proteins across the membrane.</text>
</comment>
<dbReference type="AlphaFoldDB" id="A8AHF9"/>
<feature type="active site" description="Proton donor/acceptor" evidence="17">
    <location>
        <position position="209"/>
    </location>
</feature>
<dbReference type="CDD" id="cd07019">
    <property type="entry name" value="S49_SppA_1"/>
    <property type="match status" value="1"/>
</dbReference>
<evidence type="ECO:0000256" key="6">
    <source>
        <dbReference type="ARBA" id="ARBA00022670"/>
    </source>
</evidence>
<dbReference type="FunFam" id="3.90.226.10:FF:000033">
    <property type="entry name" value="Protease 4"/>
    <property type="match status" value="1"/>
</dbReference>
<evidence type="ECO:0000259" key="19">
    <source>
        <dbReference type="Pfam" id="PF01343"/>
    </source>
</evidence>
<evidence type="ECO:0000256" key="4">
    <source>
        <dbReference type="ARBA" id="ARBA00022475"/>
    </source>
</evidence>
<organism evidence="20 21">
    <name type="scientific">Citrobacter koseri (strain ATCC BAA-895 / CDC 4225-83 / SGSC4696)</name>
    <dbReference type="NCBI Taxonomy" id="290338"/>
    <lineage>
        <taxon>Bacteria</taxon>
        <taxon>Pseudomonadati</taxon>
        <taxon>Pseudomonadota</taxon>
        <taxon>Gammaproteobacteria</taxon>
        <taxon>Enterobacterales</taxon>
        <taxon>Enterobacteriaceae</taxon>
        <taxon>Citrobacter</taxon>
    </lineage>
</organism>
<evidence type="ECO:0000256" key="16">
    <source>
        <dbReference type="ARBA" id="ARBA00083898"/>
    </source>
</evidence>
<evidence type="ECO:0000256" key="17">
    <source>
        <dbReference type="PIRSR" id="PIRSR001217-1"/>
    </source>
</evidence>